<keyword evidence="1" id="KW-0677">Repeat</keyword>
<dbReference type="InterPro" id="IPR027417">
    <property type="entry name" value="P-loop_NTPase"/>
</dbReference>
<keyword evidence="5" id="KW-1185">Reference proteome</keyword>
<dbReference type="PANTHER" id="PTHR10039:SF5">
    <property type="entry name" value="NACHT DOMAIN-CONTAINING PROTEIN"/>
    <property type="match status" value="1"/>
</dbReference>
<dbReference type="SUPFAM" id="SSF52540">
    <property type="entry name" value="P-loop containing nucleoside triphosphate hydrolases"/>
    <property type="match status" value="1"/>
</dbReference>
<evidence type="ECO:0000256" key="1">
    <source>
        <dbReference type="ARBA" id="ARBA00022737"/>
    </source>
</evidence>
<sequence>MSERSTDTRGSTERDMRNAGRVSYGVEQGVQANHGGKVTVGQISHNYGARPQAAISLRERLAFPEMASRESNIEDVYGGTGRWLLETEQYRQWAPVTRMKSKCNCMCIPNKKERQTPGLKHYILWIMGNAGSGKSSLMKMAVDHAKSTYRNAFILPHFFNARGTALEQSTEGMYRTLITWLLLEMPDEMENDLARSLGPAIPTKWAIPQLVRLLKAAVSRLSGKQVVFFVDALDECKKGEIMEMLKVFRELTQASYECGKHNVRVCFASRPYPHFGFDAAEFLDLATFPEHNNDIVKYIHDELRIGNSDMAKEIRHELQRKAVGIFMWVVLVVRILNEDYSQGNIHRLRSQLEEIPSGLHELFRFTLERYPEDRSVLLVCFQWLLFAQWVPLSPDQLWWAIQVALERSSQEQIAEDYEKLSQEDTKRWIVHISKGLVEVLSADEYGDTAIQFVHESVRDFIFKEEELQKLYGAHSRAEFEAGSHEKLRNSCLTELMARGPEVVPLVEQKGVPPQLYGQDLRGLGWRPTEGRGNSRFPFARYATFCVLRHAEQIQRLGRDQAAFLDSFMQQAGPYVLDVTYVTDSRGSPVYGDLISCLIASNCPVLILETQSQPLHAARQRNEPFGLIDNVSRVCPVPLFHGIRFHTGFVALMDLYLRLDQERRQPRLQRVLTKITSTWQDEESTYDMDTNNPLLSVACRSPLLAVFLLIVMAPAAALEPHLDRLDNLIHTSGRLSTFLQVLHLFIAHHIPSDAIDYRDPTILPWFSVQGDDEIDTLSLAGPPVSGDEVEEIAQICGEILHSLSHNTTDPSVS</sequence>
<evidence type="ECO:0000256" key="2">
    <source>
        <dbReference type="SAM" id="MobiDB-lite"/>
    </source>
</evidence>
<protein>
    <recommendedName>
        <fullName evidence="3">NACHT domain-containing protein</fullName>
    </recommendedName>
</protein>
<feature type="domain" description="NACHT" evidence="3">
    <location>
        <begin position="122"/>
        <end position="271"/>
    </location>
</feature>
<evidence type="ECO:0000259" key="3">
    <source>
        <dbReference type="PROSITE" id="PS50837"/>
    </source>
</evidence>
<reference evidence="4" key="1">
    <citation type="submission" date="2022-10" db="EMBL/GenBank/DDBJ databases">
        <title>Determination and structural analysis of whole genome sequence of Sarocladium strictum F4-1.</title>
        <authorList>
            <person name="Hu L."/>
            <person name="Jiang Y."/>
        </authorList>
    </citation>
    <scope>NUCLEOTIDE SEQUENCE</scope>
    <source>
        <strain evidence="4">F4-1</strain>
    </source>
</reference>
<comment type="caution">
    <text evidence="4">The sequence shown here is derived from an EMBL/GenBank/DDBJ whole genome shotgun (WGS) entry which is preliminary data.</text>
</comment>
<name>A0AA39GG29_SARSR</name>
<dbReference type="InterPro" id="IPR056884">
    <property type="entry name" value="NPHP3-like_N"/>
</dbReference>
<feature type="compositionally biased region" description="Basic and acidic residues" evidence="2">
    <location>
        <begin position="1"/>
        <end position="18"/>
    </location>
</feature>
<dbReference type="AlphaFoldDB" id="A0AA39GG29"/>
<evidence type="ECO:0000313" key="4">
    <source>
        <dbReference type="EMBL" id="KAK0386695.1"/>
    </source>
</evidence>
<accession>A0AA39GG29</accession>
<feature type="region of interest" description="Disordered" evidence="2">
    <location>
        <begin position="1"/>
        <end position="20"/>
    </location>
</feature>
<dbReference type="InterPro" id="IPR007111">
    <property type="entry name" value="NACHT_NTPase"/>
</dbReference>
<dbReference type="Proteomes" id="UP001175261">
    <property type="component" value="Unassembled WGS sequence"/>
</dbReference>
<gene>
    <name evidence="4" type="ORF">NLU13_6529</name>
</gene>
<dbReference type="Pfam" id="PF24883">
    <property type="entry name" value="NPHP3_N"/>
    <property type="match status" value="1"/>
</dbReference>
<dbReference type="EMBL" id="JAPDFR010000005">
    <property type="protein sequence ID" value="KAK0386695.1"/>
    <property type="molecule type" value="Genomic_DNA"/>
</dbReference>
<dbReference type="PROSITE" id="PS50837">
    <property type="entry name" value="NACHT"/>
    <property type="match status" value="1"/>
</dbReference>
<proteinExistence type="predicted"/>
<dbReference type="PANTHER" id="PTHR10039">
    <property type="entry name" value="AMELOGENIN"/>
    <property type="match status" value="1"/>
</dbReference>
<evidence type="ECO:0000313" key="5">
    <source>
        <dbReference type="Proteomes" id="UP001175261"/>
    </source>
</evidence>
<organism evidence="4 5">
    <name type="scientific">Sarocladium strictum</name>
    <name type="common">Black bundle disease fungus</name>
    <name type="synonym">Acremonium strictum</name>
    <dbReference type="NCBI Taxonomy" id="5046"/>
    <lineage>
        <taxon>Eukaryota</taxon>
        <taxon>Fungi</taxon>
        <taxon>Dikarya</taxon>
        <taxon>Ascomycota</taxon>
        <taxon>Pezizomycotina</taxon>
        <taxon>Sordariomycetes</taxon>
        <taxon>Hypocreomycetidae</taxon>
        <taxon>Hypocreales</taxon>
        <taxon>Sarocladiaceae</taxon>
        <taxon>Sarocladium</taxon>
    </lineage>
</organism>
<dbReference type="Gene3D" id="3.40.50.300">
    <property type="entry name" value="P-loop containing nucleotide triphosphate hydrolases"/>
    <property type="match status" value="1"/>
</dbReference>